<dbReference type="RefSeq" id="WP_279776183.1">
    <property type="nucleotide sequence ID" value="NZ_JAOCKX010000012.1"/>
</dbReference>
<proteinExistence type="predicted"/>
<reference evidence="1" key="1">
    <citation type="submission" date="2022-09" db="EMBL/GenBank/DDBJ databases">
        <title>Intensive care unit water sources are persistently colonized with multi-drug resistant bacteria and are the site of extensive horizontal gene transfer of antibiotic resistance genes.</title>
        <authorList>
            <person name="Diorio-Toth L."/>
        </authorList>
    </citation>
    <scope>NUCLEOTIDE SEQUENCE</scope>
    <source>
        <strain evidence="1">GD03659</strain>
    </source>
</reference>
<dbReference type="EMBL" id="JAOCKX010000012">
    <property type="protein sequence ID" value="MDH2131529.1"/>
    <property type="molecule type" value="Genomic_DNA"/>
</dbReference>
<feature type="non-terminal residue" evidence="1">
    <location>
        <position position="1"/>
    </location>
</feature>
<name>A0AA42WTI8_SPHYA</name>
<dbReference type="AlphaFoldDB" id="A0AA42WTI8"/>
<accession>A0AA42WTI8</accession>
<evidence type="ECO:0000313" key="1">
    <source>
        <dbReference type="EMBL" id="MDH2131529.1"/>
    </source>
</evidence>
<dbReference type="Proteomes" id="UP001162318">
    <property type="component" value="Unassembled WGS sequence"/>
</dbReference>
<gene>
    <name evidence="1" type="ORF">N5J77_10375</name>
</gene>
<evidence type="ECO:0000313" key="2">
    <source>
        <dbReference type="Proteomes" id="UP001162318"/>
    </source>
</evidence>
<protein>
    <submittedName>
        <fullName evidence="1">Uncharacterized protein</fullName>
    </submittedName>
</protein>
<comment type="caution">
    <text evidence="1">The sequence shown here is derived from an EMBL/GenBank/DDBJ whole genome shotgun (WGS) entry which is preliminary data.</text>
</comment>
<organism evidence="1 2">
    <name type="scientific">Sphingobium yanoikuyae</name>
    <name type="common">Sphingomonas yanoikuyae</name>
    <dbReference type="NCBI Taxonomy" id="13690"/>
    <lineage>
        <taxon>Bacteria</taxon>
        <taxon>Pseudomonadati</taxon>
        <taxon>Pseudomonadota</taxon>
        <taxon>Alphaproteobacteria</taxon>
        <taxon>Sphingomonadales</taxon>
        <taxon>Sphingomonadaceae</taxon>
        <taxon>Sphingobium</taxon>
    </lineage>
</organism>
<sequence>YQAVAQRLDEPALRLLFTWLALLFFKIHLKDRSVRLHKDPRIGHEVVGDAYDWGGMHHLHAIARSPYTKASLLAGVIGSLRLYEITGELTHDSWDYLDFSHDQTMVVRVGRVGIVATLNDTTAGESAWSDRLDVIDGPISELQLREIGAMFALANRDLINRPVFSTLVYDKSIAMITCQRPPLRLKEFDPAAFGDVLLFAVRNYVEARAIMVDNSRDPAKVAAAIATGYVRFLTSDGEFIRPEIHQQSAI</sequence>